<reference evidence="1" key="1">
    <citation type="submission" date="2019-04" db="EMBL/GenBank/DDBJ databases">
        <title>Evolution of Biomass-Degrading Anaerobic Consortia Revealed by Metagenomics.</title>
        <authorList>
            <person name="Peng X."/>
        </authorList>
    </citation>
    <scope>NUCLEOTIDE SEQUENCE</scope>
    <source>
        <strain evidence="1">SIG141</strain>
    </source>
</reference>
<protein>
    <submittedName>
        <fullName evidence="1">Uncharacterized protein</fullName>
    </submittedName>
</protein>
<accession>A0A928BUA6</accession>
<proteinExistence type="predicted"/>
<dbReference type="Proteomes" id="UP000763088">
    <property type="component" value="Unassembled WGS sequence"/>
</dbReference>
<evidence type="ECO:0000313" key="1">
    <source>
        <dbReference type="EMBL" id="MBE6266227.1"/>
    </source>
</evidence>
<comment type="caution">
    <text evidence="1">The sequence shown here is derived from an EMBL/GenBank/DDBJ whole genome shotgun (WGS) entry which is preliminary data.</text>
</comment>
<dbReference type="AlphaFoldDB" id="A0A928BUA6"/>
<evidence type="ECO:0000313" key="2">
    <source>
        <dbReference type="Proteomes" id="UP000763088"/>
    </source>
</evidence>
<gene>
    <name evidence="1" type="ORF">E7102_07140</name>
</gene>
<name>A0A928BUA6_XYLRU</name>
<dbReference type="EMBL" id="SUYD01000007">
    <property type="protein sequence ID" value="MBE6266227.1"/>
    <property type="molecule type" value="Genomic_DNA"/>
</dbReference>
<organism evidence="1 2">
    <name type="scientific">Xylanibacter ruminicola</name>
    <name type="common">Prevotella ruminicola</name>
    <dbReference type="NCBI Taxonomy" id="839"/>
    <lineage>
        <taxon>Bacteria</taxon>
        <taxon>Pseudomonadati</taxon>
        <taxon>Bacteroidota</taxon>
        <taxon>Bacteroidia</taxon>
        <taxon>Bacteroidales</taxon>
        <taxon>Prevotellaceae</taxon>
        <taxon>Xylanibacter</taxon>
    </lineage>
</organism>
<sequence length="233" mass="27223">MMEINKSIYTIIALIMFSFEIGFAKQNETELNWNKTDRILPIYVQDSIQNFYKSIDMDSCMYFLYGKGINEDKENPDGIYSLKMLSSHSHTHLLIIYHSEVYIVKSINYGGIVAEFCRFAPKKNIDEAFLKETCLICFNYLLDEYQTTDEEKNIVFANKEDFISSLLFSKTMDKVYKVYMEIKSHKNIAEDLPFYILTKELDEKETILLLGLIGGYDFKQRNHSDQKGCSAAW</sequence>